<evidence type="ECO:0000256" key="1">
    <source>
        <dbReference type="ARBA" id="ARBA00022679"/>
    </source>
</evidence>
<dbReference type="SUPFAM" id="SSF52540">
    <property type="entry name" value="P-loop containing nucleoside triphosphate hydrolases"/>
    <property type="match status" value="1"/>
</dbReference>
<dbReference type="PANTHER" id="PTHR12788">
    <property type="entry name" value="PROTEIN-TYROSINE SULFOTRANSFERASE 2"/>
    <property type="match status" value="1"/>
</dbReference>
<dbReference type="EMBL" id="QOQK01000047">
    <property type="protein sequence ID" value="RCL82479.1"/>
    <property type="molecule type" value="Genomic_DNA"/>
</dbReference>
<dbReference type="PANTHER" id="PTHR12788:SF10">
    <property type="entry name" value="PROTEIN-TYROSINE SULFOTRANSFERASE"/>
    <property type="match status" value="1"/>
</dbReference>
<sequence>MIFIVGMPRSGTSLVEQILTSHSKVFGGGELSAMGEATGELLYHFSLQPDVKLTETGFGLIGQTYLDNISEIECFESIITDKMPHNFLRLGFIHAAFPEAKIIHINRDPMAVCWSSFKNQFKSRGMDYSYSLENLAHHYRAYLDLMDF</sequence>
<dbReference type="AlphaFoldDB" id="A0A368EEF3"/>
<evidence type="ECO:0000313" key="3">
    <source>
        <dbReference type="Proteomes" id="UP000252289"/>
    </source>
</evidence>
<comment type="caution">
    <text evidence="2">The sequence shown here is derived from an EMBL/GenBank/DDBJ whole genome shotgun (WGS) entry which is preliminary data.</text>
</comment>
<dbReference type="InterPro" id="IPR026634">
    <property type="entry name" value="TPST-like"/>
</dbReference>
<protein>
    <submittedName>
        <fullName evidence="2">Sulfotransferase</fullName>
    </submittedName>
</protein>
<name>A0A368EEF3_9PROT</name>
<dbReference type="Pfam" id="PF13469">
    <property type="entry name" value="Sulfotransfer_3"/>
    <property type="match status" value="1"/>
</dbReference>
<gene>
    <name evidence="2" type="ORF">DBW64_06575</name>
</gene>
<proteinExistence type="predicted"/>
<dbReference type="InterPro" id="IPR027417">
    <property type="entry name" value="P-loop_NTPase"/>
</dbReference>
<accession>A0A368EEF3</accession>
<evidence type="ECO:0000313" key="2">
    <source>
        <dbReference type="EMBL" id="RCL82479.1"/>
    </source>
</evidence>
<dbReference type="GO" id="GO:0008476">
    <property type="term" value="F:protein-tyrosine sulfotransferase activity"/>
    <property type="evidence" value="ECO:0007669"/>
    <property type="project" value="InterPro"/>
</dbReference>
<dbReference type="Proteomes" id="UP000252289">
    <property type="component" value="Unassembled WGS sequence"/>
</dbReference>
<organism evidence="2 3">
    <name type="scientific">PS1 clade bacterium</name>
    <dbReference type="NCBI Taxonomy" id="2175152"/>
    <lineage>
        <taxon>Bacteria</taxon>
        <taxon>Pseudomonadati</taxon>
        <taxon>Pseudomonadota</taxon>
        <taxon>Alphaproteobacteria</taxon>
        <taxon>PS1 clade</taxon>
    </lineage>
</organism>
<reference evidence="2 3" key="1">
    <citation type="journal article" date="2018" name="Microbiome">
        <title>Fine metagenomic profile of the Mediterranean stratified and mixed water columns revealed by assembly and recruitment.</title>
        <authorList>
            <person name="Haro-Moreno J.M."/>
            <person name="Lopez-Perez M."/>
            <person name="De La Torre J.R."/>
            <person name="Picazo A."/>
            <person name="Camacho A."/>
            <person name="Rodriguez-Valera F."/>
        </authorList>
    </citation>
    <scope>NUCLEOTIDE SEQUENCE [LARGE SCALE GENOMIC DNA]</scope>
    <source>
        <strain evidence="2">MED-G50</strain>
    </source>
</reference>
<dbReference type="Gene3D" id="3.40.50.300">
    <property type="entry name" value="P-loop containing nucleotide triphosphate hydrolases"/>
    <property type="match status" value="1"/>
</dbReference>
<keyword evidence="1 2" id="KW-0808">Transferase</keyword>